<dbReference type="EMBL" id="CCNE01000023">
    <property type="protein sequence ID" value="CDX58892.1"/>
    <property type="molecule type" value="Genomic_DNA"/>
</dbReference>
<evidence type="ECO:0000313" key="3">
    <source>
        <dbReference type="Proteomes" id="UP000046122"/>
    </source>
</evidence>
<organism evidence="2 3">
    <name type="scientific">Mesorhizobium plurifarium</name>
    <dbReference type="NCBI Taxonomy" id="69974"/>
    <lineage>
        <taxon>Bacteria</taxon>
        <taxon>Pseudomonadati</taxon>
        <taxon>Pseudomonadota</taxon>
        <taxon>Alphaproteobacteria</taxon>
        <taxon>Hyphomicrobiales</taxon>
        <taxon>Phyllobacteriaceae</taxon>
        <taxon>Mesorhizobium</taxon>
    </lineage>
</organism>
<evidence type="ECO:0000313" key="2">
    <source>
        <dbReference type="EMBL" id="CDX58892.1"/>
    </source>
</evidence>
<feature type="region of interest" description="Disordered" evidence="1">
    <location>
        <begin position="1"/>
        <end position="26"/>
    </location>
</feature>
<gene>
    <name evidence="2" type="ORF">MPL3365_30360</name>
</gene>
<dbReference type="Proteomes" id="UP000046122">
    <property type="component" value="Unassembled WGS sequence"/>
</dbReference>
<feature type="region of interest" description="Disordered" evidence="1">
    <location>
        <begin position="431"/>
        <end position="455"/>
    </location>
</feature>
<sequence length="455" mass="49045">MRHRSSHLDRRHHRHAGTETDAGGLVEHDLDRNALHHLDEIAGGVFGRQQAERRAAAGLDAVDMAMEGLFRIGIDGDVDGLARSHQVELRLLEIGFHPDIVGHEHHQHLAGLRIGAFCRRDVGGMAGDRCRDGRPGEGGLGLVLGGLGLPKLGFGTLALSLQNRHLAFRGLGIGVGCVQRGLILAQGRSGLLRLLLRRRALGQELTVSLVLGFGEFERRLRLRHLLFGGVDLGVLRLGLGLHIGNIGPRRHHAGLRLFERGLIIAVVDAQKHGAGLDRLVVGDGDIGDASGNFCADRHRAGVDEGVVGPFILPRVDPPDDHGGDDQQYEDGDDRRYIGMAFDEAGPVAVGRAIIRLRILRSLVVALVFHALFVARRPSLPIGPGPSPRFLGGSGFALFSVGFCVQGNGSQNRWPPRSRVNGWFPQRFLSPNTGRRPGLAAVSPPSSRHPPSGLCR</sequence>
<proteinExistence type="predicted"/>
<accession>A0A090G852</accession>
<dbReference type="AlphaFoldDB" id="A0A090G852"/>
<name>A0A090G852_MESPL</name>
<reference evidence="2 3" key="1">
    <citation type="submission" date="2014-08" db="EMBL/GenBank/DDBJ databases">
        <authorList>
            <person name="Moulin Lionel"/>
        </authorList>
    </citation>
    <scope>NUCLEOTIDE SEQUENCE [LARGE SCALE GENOMIC DNA]</scope>
</reference>
<feature type="compositionally biased region" description="Basic residues" evidence="1">
    <location>
        <begin position="1"/>
        <end position="15"/>
    </location>
</feature>
<protein>
    <submittedName>
        <fullName evidence="2">Uncharacterized protein</fullName>
    </submittedName>
</protein>
<evidence type="ECO:0000256" key="1">
    <source>
        <dbReference type="SAM" id="MobiDB-lite"/>
    </source>
</evidence>